<feature type="region of interest" description="Disordered" evidence="2">
    <location>
        <begin position="1489"/>
        <end position="1545"/>
    </location>
</feature>
<feature type="domain" description="TASOR pseudo-PARP" evidence="3">
    <location>
        <begin position="152"/>
        <end position="296"/>
    </location>
</feature>
<feature type="compositionally biased region" description="Basic and acidic residues" evidence="2">
    <location>
        <begin position="832"/>
        <end position="861"/>
    </location>
</feature>
<evidence type="ECO:0000256" key="1">
    <source>
        <dbReference type="ARBA" id="ARBA00008058"/>
    </source>
</evidence>
<feature type="domain" description="TASOR alpha/beta" evidence="4">
    <location>
        <begin position="1220"/>
        <end position="1317"/>
    </location>
</feature>
<gene>
    <name evidence="6" type="primary">FAM208A</name>
    <name evidence="6" type="ORF">N1851_000531</name>
</gene>
<dbReference type="GO" id="GO:0045814">
    <property type="term" value="P:negative regulation of gene expression, epigenetic"/>
    <property type="evidence" value="ECO:0007669"/>
    <property type="project" value="InterPro"/>
</dbReference>
<feature type="region of interest" description="Disordered" evidence="2">
    <location>
        <begin position="1605"/>
        <end position="1665"/>
    </location>
</feature>
<dbReference type="Proteomes" id="UP001174136">
    <property type="component" value="Unassembled WGS sequence"/>
</dbReference>
<dbReference type="InterPro" id="IPR022188">
    <property type="entry name" value="TASOR_DUF3715"/>
</dbReference>
<feature type="region of interest" description="Disordered" evidence="2">
    <location>
        <begin position="606"/>
        <end position="700"/>
    </location>
</feature>
<evidence type="ECO:0000259" key="3">
    <source>
        <dbReference type="Pfam" id="PF12509"/>
    </source>
</evidence>
<dbReference type="GO" id="GO:0005654">
    <property type="term" value="C:nucleoplasm"/>
    <property type="evidence" value="ECO:0007669"/>
    <property type="project" value="TreeGrafter"/>
</dbReference>
<feature type="region of interest" description="Disordered" evidence="2">
    <location>
        <begin position="1054"/>
        <end position="1176"/>
    </location>
</feature>
<keyword evidence="7" id="KW-1185">Reference proteome</keyword>
<evidence type="ECO:0000313" key="7">
    <source>
        <dbReference type="Proteomes" id="UP001174136"/>
    </source>
</evidence>
<dbReference type="PANTHER" id="PTHR16207">
    <property type="entry name" value="SET DOMAIN-CONTAINING PROTEIN"/>
    <property type="match status" value="1"/>
</dbReference>
<dbReference type="GO" id="GO:0003682">
    <property type="term" value="F:chromatin binding"/>
    <property type="evidence" value="ECO:0007669"/>
    <property type="project" value="TreeGrafter"/>
</dbReference>
<feature type="compositionally biased region" description="Low complexity" evidence="2">
    <location>
        <begin position="877"/>
        <end position="888"/>
    </location>
</feature>
<name>A0AA47PBS8_MERPO</name>
<feature type="region of interest" description="Disordered" evidence="2">
    <location>
        <begin position="826"/>
        <end position="902"/>
    </location>
</feature>
<feature type="compositionally biased region" description="Low complexity" evidence="2">
    <location>
        <begin position="1605"/>
        <end position="1623"/>
    </location>
</feature>
<reference evidence="6" key="1">
    <citation type="journal article" date="2023" name="Front. Mar. Sci.">
        <title>A new Merluccius polli reference genome to investigate the effects of global change in West African waters.</title>
        <authorList>
            <person name="Mateo J.L."/>
            <person name="Blanco-Fernandez C."/>
            <person name="Garcia-Vazquez E."/>
            <person name="Machado-Schiaffino G."/>
        </authorList>
    </citation>
    <scope>NUCLEOTIDE SEQUENCE</scope>
    <source>
        <strain evidence="6">C29</strain>
        <tissue evidence="6">Fin</tissue>
    </source>
</reference>
<feature type="region of interest" description="Disordered" evidence="2">
    <location>
        <begin position="721"/>
        <end position="772"/>
    </location>
</feature>
<comment type="caution">
    <text evidence="6">The sequence shown here is derived from an EMBL/GenBank/DDBJ whole genome shotgun (WGS) entry which is preliminary data.</text>
</comment>
<feature type="compositionally biased region" description="Low complexity" evidence="2">
    <location>
        <begin position="1064"/>
        <end position="1089"/>
    </location>
</feature>
<dbReference type="Pfam" id="PF24630">
    <property type="entry name" value="PIN_TASOR"/>
    <property type="match status" value="1"/>
</dbReference>
<feature type="compositionally biased region" description="Basic and acidic residues" evidence="2">
    <location>
        <begin position="9"/>
        <end position="26"/>
    </location>
</feature>
<dbReference type="Gene3D" id="3.90.228.10">
    <property type="match status" value="1"/>
</dbReference>
<dbReference type="EMBL" id="JAOPHQ010000024">
    <property type="protein sequence ID" value="KAK0156185.1"/>
    <property type="molecule type" value="Genomic_DNA"/>
</dbReference>
<feature type="region of interest" description="Disordered" evidence="2">
    <location>
        <begin position="1774"/>
        <end position="1831"/>
    </location>
</feature>
<dbReference type="PANTHER" id="PTHR16207:SF1">
    <property type="entry name" value="PROTEIN TASOR"/>
    <property type="match status" value="1"/>
</dbReference>
<feature type="compositionally biased region" description="Pro residues" evidence="2">
    <location>
        <begin position="1054"/>
        <end position="1063"/>
    </location>
</feature>
<dbReference type="Pfam" id="PF23314">
    <property type="entry name" value="TASOR_alpha-beta"/>
    <property type="match status" value="1"/>
</dbReference>
<feature type="compositionally biased region" description="Low complexity" evidence="2">
    <location>
        <begin position="1653"/>
        <end position="1663"/>
    </location>
</feature>
<dbReference type="CDD" id="cd22569">
    <property type="entry name" value="TASOR_PBD"/>
    <property type="match status" value="1"/>
</dbReference>
<feature type="compositionally biased region" description="Basic and acidic residues" evidence="2">
    <location>
        <begin position="740"/>
        <end position="749"/>
    </location>
</feature>
<evidence type="ECO:0000256" key="2">
    <source>
        <dbReference type="SAM" id="MobiDB-lite"/>
    </source>
</evidence>
<feature type="compositionally biased region" description="Basic and acidic residues" evidence="2">
    <location>
        <begin position="649"/>
        <end position="665"/>
    </location>
</feature>
<dbReference type="InterPro" id="IPR046432">
    <property type="entry name" value="TASOR"/>
</dbReference>
<comment type="similarity">
    <text evidence="1">Belongs to the TASOR family.</text>
</comment>
<feature type="compositionally biased region" description="Low complexity" evidence="2">
    <location>
        <begin position="1115"/>
        <end position="1124"/>
    </location>
</feature>
<dbReference type="InterPro" id="IPR056242">
    <property type="entry name" value="PIN_TASOR"/>
</dbReference>
<dbReference type="Pfam" id="PF12509">
    <property type="entry name" value="DUF3715"/>
    <property type="match status" value="1"/>
</dbReference>
<sequence length="1912" mass="206637">MALNPGGAEGRKETESTSEADGERGVRNPPPPGAAANQNGDRTVRGDGAAKPEPEAPDRRRDAQAQAQAQVLQGRRPRDELSRKNFQIPRKMKERKGLYQCLPPDSREFDDLVKILSSFYLDSSSRGTFSYCKAKLIHNELLEKEFIEKRREMKQEGRTEQELTESYCFLYPDKSKLQWICEKGLSVGHSRIATLGNPAVGVYLSKYADLLQINPFEVGSTGDMIIFKVMRGRIKHIYENMPKNAMEPTPKFDCHVSKNANKVTSLLSYRAFELTQQYFFEFAFEEIKARPRHICPYAVVSFQHKSKESRSVPSTVHRFNTIPPEVRKGKCYLVWSGLLVNKGQELFPVCLRSSGRPYLPFKLPEKLEVSQGMQLDQVKRKIPSMLFSWDTYNMSREVLKFGMSCSLFDVVDGKGKVASGSLAGLVHKLERDRMVLVKPLHDRGFLFLLSSAQMVNNKEQRGRFEKSLQALFIFQESRMVVKYSSRLCEPELLSVDTAPAGLSSVLPFFPALHYSLFKLRPNPGKDLSAGVERHSNEYLARMDNGTGRPFILPDYKQNLDERTNIHPAPRTKPNLDGLLRCYVHNPAHYVLPLNKAKDIVEKTQTPLASAAPPPAPVEYSPVSDWGGSDRGSDRVDSRPTAEVPLQDRPAPERTPLERPHQEGSRRRSSAGAAHPNGGQSQHMDPQAQAQKLRMSQDEYDKEKMKQLLKLIQLHKKALVKEPTKSRGEEDGNWDPLGLKRRLEGEERGGVNKRQRADPLSNGESSRGAPAEDTLEEGHNLMAVMESMGIYDTDLRATRGNTHGSSVNETQRLLKILLATLNKAMSQGGAGEADNHGETSKQEGGARREPVIPDPDLRRPDEPLPSQTNYAEEDMDCSPGSPFSLGSPGEQAHTSDNPAWSAPTHEENAQLFPEPMALADSQPELKVPLVVEVKKVAPRLAAAAVVAPRLAVAPAVAAPRLPAVVTAAEEPVHRPSISLDTILKQEVHSLTSDIRSLMRSQHIAYSSQLPPRLTPRHSWLPNSSFSDFVIPYVTPVPVQGHITALCEKMNRLVPAPPPPPPLPPAEVESSSPRVATTPTTAVTATLTPTTAPTPTPAPTPASTPKTKVEPQPPPSSSSSSESKSSAVAHGDKAAGAKDSPSSTKKHAETSDFAVDVYSPSQVTDSPESHSNHNSASTAAPAALAATVGLGSGSDLLASSLIGQLKPEVFSSLMEVFKDVTKNTVKFYIYAGEEADESAVCKEIKEYLISLGNRECSPQTFLENSSSLDKLLIIIQNEDIAAHVHKIPALVSLKKLSAVSFAGVDTLDDVKNHTYNELFVSGGFIVSDEFVLNPDLITHDRLQALLTFLEDQSTPEQPWQWKVHCKSQKKLKEMGRLNTNAMALLNLLTAYQKKHLVEFLPYHECDAQSRQAPDLDCLVKLQAQHTQQRHLIFLTERPFEMFLQYSRNGIVIASIDDIMSGFHSLIGSINQNDLPTPPSTVVNDECVEEDMSLDSDDGDAPVISDSSEPNKESPAAVPPLPPPPESDDFRPPLPDQQAAPSSEDAPNLSDYSLLKMAISQFKVSNPVGSDTGSLSPGGFTVNPHQSFLCPSASWAGYTGPSGYAAYPGSPCSSSSTAAATAPAAPQELDYRAPVPPPNNVPPPPPPLPPPPPPTLLTNLASLPLEVKPPPPPHLMLLGHTYGSDVGGAFSSAGGRAQTHAPPPEAPPHPPPSLPYADSTGAPAGLGFAGIPKASNAATSQGDRTLSGPVDAMWGAAALAGNGSCGAGGGQATVTHPGPAMHSGLGPGGEWTETTGKGTPGSQGGRTPLNCADGPGSTVGIPTAPPRGGTLVRPKMPTHGVYGNMGAMPGHMDHGSMHGAVGPGSLGGFRGRGAPPGGPWPMPGRGHEQGGGGPCSWGYPPGRGRGQEYYTYTHN</sequence>
<feature type="compositionally biased region" description="Basic and acidic residues" evidence="2">
    <location>
        <begin position="42"/>
        <end position="63"/>
    </location>
</feature>
<evidence type="ECO:0000259" key="5">
    <source>
        <dbReference type="Pfam" id="PF24630"/>
    </source>
</evidence>
<feature type="compositionally biased region" description="Pro residues" evidence="2">
    <location>
        <begin position="1090"/>
        <end position="1100"/>
    </location>
</feature>
<organism evidence="6 7">
    <name type="scientific">Merluccius polli</name>
    <name type="common">Benguela hake</name>
    <name type="synonym">Merluccius cadenati</name>
    <dbReference type="NCBI Taxonomy" id="89951"/>
    <lineage>
        <taxon>Eukaryota</taxon>
        <taxon>Metazoa</taxon>
        <taxon>Chordata</taxon>
        <taxon>Craniata</taxon>
        <taxon>Vertebrata</taxon>
        <taxon>Euteleostomi</taxon>
        <taxon>Actinopterygii</taxon>
        <taxon>Neopterygii</taxon>
        <taxon>Teleostei</taxon>
        <taxon>Neoteleostei</taxon>
        <taxon>Acanthomorphata</taxon>
        <taxon>Zeiogadaria</taxon>
        <taxon>Gadariae</taxon>
        <taxon>Gadiformes</taxon>
        <taxon>Gadoidei</taxon>
        <taxon>Merlucciidae</taxon>
        <taxon>Merluccius</taxon>
    </lineage>
</organism>
<feature type="compositionally biased region" description="Polar residues" evidence="2">
    <location>
        <begin position="677"/>
        <end position="689"/>
    </location>
</feature>
<feature type="region of interest" description="Disordered" evidence="2">
    <location>
        <begin position="1684"/>
        <end position="1725"/>
    </location>
</feature>
<feature type="domain" description="TASOR PIN" evidence="5">
    <location>
        <begin position="1321"/>
        <end position="1462"/>
    </location>
</feature>
<evidence type="ECO:0000259" key="4">
    <source>
        <dbReference type="Pfam" id="PF23314"/>
    </source>
</evidence>
<dbReference type="GO" id="GO:0097355">
    <property type="term" value="P:protein localization to heterochromatin"/>
    <property type="evidence" value="ECO:0007669"/>
    <property type="project" value="TreeGrafter"/>
</dbReference>
<proteinExistence type="inferred from homology"/>
<evidence type="ECO:0000313" key="6">
    <source>
        <dbReference type="EMBL" id="KAK0156185.1"/>
    </source>
</evidence>
<accession>A0AA47PBS8</accession>
<dbReference type="InterPro" id="IPR056243">
    <property type="entry name" value="TASOR_ab_dom"/>
</dbReference>
<feature type="compositionally biased region" description="Basic and acidic residues" evidence="2">
    <location>
        <begin position="630"/>
        <end position="639"/>
    </location>
</feature>
<feature type="region of interest" description="Disordered" evidence="2">
    <location>
        <begin position="1882"/>
        <end position="1912"/>
    </location>
</feature>
<feature type="compositionally biased region" description="Low complexity" evidence="2">
    <location>
        <begin position="64"/>
        <end position="74"/>
    </location>
</feature>
<protein>
    <submittedName>
        <fullName evidence="6">Protein TASOR</fullName>
    </submittedName>
</protein>
<feature type="compositionally biased region" description="Pro residues" evidence="2">
    <location>
        <begin position="1631"/>
        <end position="1652"/>
    </location>
</feature>
<dbReference type="GO" id="GO:0000792">
    <property type="term" value="C:heterochromatin"/>
    <property type="evidence" value="ECO:0007669"/>
    <property type="project" value="TreeGrafter"/>
</dbReference>
<feature type="region of interest" description="Disordered" evidence="2">
    <location>
        <begin position="1"/>
        <end position="89"/>
    </location>
</feature>
<feature type="compositionally biased region" description="Pro residues" evidence="2">
    <location>
        <begin position="1698"/>
        <end position="1711"/>
    </location>
</feature>